<dbReference type="SUPFAM" id="SSF56059">
    <property type="entry name" value="Glutathione synthetase ATP-binding domain-like"/>
    <property type="match status" value="1"/>
</dbReference>
<protein>
    <recommendedName>
        <fullName evidence="3">Glutathione synthetase, ATP-grasp domain</fullName>
    </recommendedName>
</protein>
<organism evidence="1 2">
    <name type="scientific">Pontibacter aydingkolensis</name>
    <dbReference type="NCBI Taxonomy" id="1911536"/>
    <lineage>
        <taxon>Bacteria</taxon>
        <taxon>Pseudomonadati</taxon>
        <taxon>Bacteroidota</taxon>
        <taxon>Cytophagia</taxon>
        <taxon>Cytophagales</taxon>
        <taxon>Hymenobacteraceae</taxon>
        <taxon>Pontibacter</taxon>
    </lineage>
</organism>
<dbReference type="Proteomes" id="UP000813018">
    <property type="component" value="Unassembled WGS sequence"/>
</dbReference>
<dbReference type="RefSeq" id="WP_219875321.1">
    <property type="nucleotide sequence ID" value="NZ_JAHYXK010000001.1"/>
</dbReference>
<dbReference type="EMBL" id="JAHYXK010000001">
    <property type="protein sequence ID" value="MBW7465468.1"/>
    <property type="molecule type" value="Genomic_DNA"/>
</dbReference>
<reference evidence="1 2" key="1">
    <citation type="journal article" date="2016" name="Int. J. Syst. Evol. Microbiol.">
        <title>Pontibacter aydingkolensis sp. nov., isolated from soil of a salt lake.</title>
        <authorList>
            <person name="Osman G."/>
            <person name="Zhang T."/>
            <person name="Lou K."/>
            <person name="Gao Y."/>
            <person name="Chang W."/>
            <person name="Lin Q."/>
            <person name="Yang H.M."/>
            <person name="Huo X.D."/>
            <person name="Wang N."/>
        </authorList>
    </citation>
    <scope>NUCLEOTIDE SEQUENCE [LARGE SCALE GENOMIC DNA]</scope>
    <source>
        <strain evidence="1 2">KACC 19255</strain>
    </source>
</reference>
<name>A0ABS7CNN6_9BACT</name>
<dbReference type="InterPro" id="IPR053191">
    <property type="entry name" value="DcsG_Biosynth_Enzyme"/>
</dbReference>
<dbReference type="PANTHER" id="PTHR39217:SF1">
    <property type="entry name" value="GLUTATHIONE SYNTHETASE"/>
    <property type="match status" value="1"/>
</dbReference>
<dbReference type="PANTHER" id="PTHR39217">
    <property type="match status" value="1"/>
</dbReference>
<evidence type="ECO:0008006" key="3">
    <source>
        <dbReference type="Google" id="ProtNLM"/>
    </source>
</evidence>
<comment type="caution">
    <text evidence="1">The sequence shown here is derived from an EMBL/GenBank/DDBJ whole genome shotgun (WGS) entry which is preliminary data.</text>
</comment>
<keyword evidence="2" id="KW-1185">Reference proteome</keyword>
<sequence length="296" mass="33608">MNIQQIALITYFNTGNFSGISDQENDDLYNYLTQKGLSVSYQIWDDPEVDWKQFELIILKSPWDYFDKIDAFYAWLDKLEQLGCRVLNPVQTVRWNADKRYLKDVQDKGMKIVPTLWLEKGSTFNAADAFATLSSEKIIVKPSVSGGAKNTFALSALDAEAKTESINELLQEEAFLVQPFVEEIKTKGEWSFLFFNGEYSHTVLKTVKPGDFRVQHFFGGTIHTPEPPAALLEAAHNIVDNFAQGCLYARVDGVEINGELHLMELELIEPFLFLATSEGALERYYQAVLEHLQVTA</sequence>
<proteinExistence type="predicted"/>
<gene>
    <name evidence="1" type="ORF">K0O23_00170</name>
</gene>
<accession>A0ABS7CNN6</accession>
<evidence type="ECO:0000313" key="1">
    <source>
        <dbReference type="EMBL" id="MBW7465468.1"/>
    </source>
</evidence>
<evidence type="ECO:0000313" key="2">
    <source>
        <dbReference type="Proteomes" id="UP000813018"/>
    </source>
</evidence>